<dbReference type="Gramene" id="Solyc11g032190.1.1">
    <property type="protein sequence ID" value="Solyc11g032190.1.1.1"/>
    <property type="gene ID" value="Solyc11g032190.1"/>
</dbReference>
<sequence length="50" mass="5914">MIRNMFLSIICIIHCLLFPVAFAPLGCLPLSYCWIYWLIQSYVTTSWSWV</sequence>
<dbReference type="PaxDb" id="4081-Solyc11g032190.1.1"/>
<evidence type="ECO:0000313" key="1">
    <source>
        <dbReference type="EnsemblPlants" id="Solyc11g032190.1.1.1"/>
    </source>
</evidence>
<dbReference type="InParanoid" id="A0A3Q7IVZ4"/>
<evidence type="ECO:0000313" key="2">
    <source>
        <dbReference type="Proteomes" id="UP000004994"/>
    </source>
</evidence>
<reference evidence="1" key="1">
    <citation type="journal article" date="2012" name="Nature">
        <title>The tomato genome sequence provides insights into fleshy fruit evolution.</title>
        <authorList>
            <consortium name="Tomato Genome Consortium"/>
        </authorList>
    </citation>
    <scope>NUCLEOTIDE SEQUENCE [LARGE SCALE GENOMIC DNA]</scope>
    <source>
        <strain evidence="1">cv. Heinz 1706</strain>
    </source>
</reference>
<dbReference type="Proteomes" id="UP000004994">
    <property type="component" value="Chromosome 11"/>
</dbReference>
<accession>A0A3Q7IVZ4</accession>
<protein>
    <submittedName>
        <fullName evidence="1">Uncharacterized protein</fullName>
    </submittedName>
</protein>
<organism evidence="1">
    <name type="scientific">Solanum lycopersicum</name>
    <name type="common">Tomato</name>
    <name type="synonym">Lycopersicon esculentum</name>
    <dbReference type="NCBI Taxonomy" id="4081"/>
    <lineage>
        <taxon>Eukaryota</taxon>
        <taxon>Viridiplantae</taxon>
        <taxon>Streptophyta</taxon>
        <taxon>Embryophyta</taxon>
        <taxon>Tracheophyta</taxon>
        <taxon>Spermatophyta</taxon>
        <taxon>Magnoliopsida</taxon>
        <taxon>eudicotyledons</taxon>
        <taxon>Gunneridae</taxon>
        <taxon>Pentapetalae</taxon>
        <taxon>asterids</taxon>
        <taxon>lamiids</taxon>
        <taxon>Solanales</taxon>
        <taxon>Solanaceae</taxon>
        <taxon>Solanoideae</taxon>
        <taxon>Solaneae</taxon>
        <taxon>Solanum</taxon>
        <taxon>Solanum subgen. Lycopersicon</taxon>
    </lineage>
</organism>
<reference evidence="1" key="2">
    <citation type="submission" date="2019-01" db="UniProtKB">
        <authorList>
            <consortium name="EnsemblPlants"/>
        </authorList>
    </citation>
    <scope>IDENTIFICATION</scope>
    <source>
        <strain evidence="1">cv. Heinz 1706</strain>
    </source>
</reference>
<dbReference type="AlphaFoldDB" id="A0A3Q7IVZ4"/>
<proteinExistence type="predicted"/>
<dbReference type="EnsemblPlants" id="Solyc11g032190.1.1">
    <property type="protein sequence ID" value="Solyc11g032190.1.1.1"/>
    <property type="gene ID" value="Solyc11g032190.1"/>
</dbReference>
<keyword evidence="2" id="KW-1185">Reference proteome</keyword>
<name>A0A3Q7IVZ4_SOLLC</name>